<feature type="domain" description="ABC3 transporter permease C-terminal" evidence="8">
    <location>
        <begin position="309"/>
        <end position="429"/>
    </location>
</feature>
<evidence type="ECO:0000256" key="3">
    <source>
        <dbReference type="ARBA" id="ARBA00022692"/>
    </source>
</evidence>
<keyword evidence="3 7" id="KW-0812">Transmembrane</keyword>
<evidence type="ECO:0000313" key="11">
    <source>
        <dbReference type="Proteomes" id="UP000321820"/>
    </source>
</evidence>
<name>A0A5B9ELP0_9BACT</name>
<feature type="domain" description="ABC3 transporter permease C-terminal" evidence="8">
    <location>
        <begin position="726"/>
        <end position="839"/>
    </location>
</feature>
<comment type="similarity">
    <text evidence="6">Belongs to the ABC-4 integral membrane protein family.</text>
</comment>
<gene>
    <name evidence="10" type="ORF">FTW19_13860</name>
</gene>
<evidence type="ECO:0000256" key="5">
    <source>
        <dbReference type="ARBA" id="ARBA00023136"/>
    </source>
</evidence>
<reference evidence="10 11" key="1">
    <citation type="submission" date="2019-08" db="EMBL/GenBank/DDBJ databases">
        <title>Complete genome sequence of Terriglobus albidus strain ORNL.</title>
        <authorList>
            <person name="Podar M."/>
        </authorList>
    </citation>
    <scope>NUCLEOTIDE SEQUENCE [LARGE SCALE GENOMIC DNA]</scope>
    <source>
        <strain evidence="10 11">ORNL</strain>
    </source>
</reference>
<keyword evidence="5 7" id="KW-0472">Membrane</keyword>
<keyword evidence="2" id="KW-1003">Cell membrane</keyword>
<proteinExistence type="inferred from homology"/>
<keyword evidence="11" id="KW-1185">Reference proteome</keyword>
<protein>
    <submittedName>
        <fullName evidence="10">ABC transporter permease</fullName>
    </submittedName>
</protein>
<organism evidence="10 11">
    <name type="scientific">Terriglobus albidus</name>
    <dbReference type="NCBI Taxonomy" id="1592106"/>
    <lineage>
        <taxon>Bacteria</taxon>
        <taxon>Pseudomonadati</taxon>
        <taxon>Acidobacteriota</taxon>
        <taxon>Terriglobia</taxon>
        <taxon>Terriglobales</taxon>
        <taxon>Acidobacteriaceae</taxon>
        <taxon>Terriglobus</taxon>
    </lineage>
</organism>
<dbReference type="AlphaFoldDB" id="A0A5B9ELP0"/>
<feature type="transmembrane region" description="Helical" evidence="7">
    <location>
        <begin position="725"/>
        <end position="748"/>
    </location>
</feature>
<evidence type="ECO:0000256" key="1">
    <source>
        <dbReference type="ARBA" id="ARBA00004651"/>
    </source>
</evidence>
<dbReference type="InterPro" id="IPR003838">
    <property type="entry name" value="ABC3_permease_C"/>
</dbReference>
<feature type="domain" description="MacB-like periplasmic core" evidence="9">
    <location>
        <begin position="456"/>
        <end position="655"/>
    </location>
</feature>
<dbReference type="Proteomes" id="UP000321820">
    <property type="component" value="Chromosome"/>
</dbReference>
<dbReference type="OrthoDB" id="127117at2"/>
<keyword evidence="4 7" id="KW-1133">Transmembrane helix</keyword>
<dbReference type="Pfam" id="PF12704">
    <property type="entry name" value="MacB_PCD"/>
    <property type="match status" value="2"/>
</dbReference>
<evidence type="ECO:0000313" key="10">
    <source>
        <dbReference type="EMBL" id="QEE31347.1"/>
    </source>
</evidence>
<evidence type="ECO:0000256" key="2">
    <source>
        <dbReference type="ARBA" id="ARBA00022475"/>
    </source>
</evidence>
<dbReference type="PANTHER" id="PTHR30572:SF4">
    <property type="entry name" value="ABC TRANSPORTER PERMEASE YTRF"/>
    <property type="match status" value="1"/>
</dbReference>
<feature type="transmembrane region" description="Helical" evidence="7">
    <location>
        <begin position="775"/>
        <end position="797"/>
    </location>
</feature>
<dbReference type="InterPro" id="IPR050250">
    <property type="entry name" value="Macrolide_Exporter_MacB"/>
</dbReference>
<feature type="domain" description="MacB-like periplasmic core" evidence="9">
    <location>
        <begin position="18"/>
        <end position="257"/>
    </location>
</feature>
<comment type="subcellular location">
    <subcellularLocation>
        <location evidence="1">Cell membrane</location>
        <topology evidence="1">Multi-pass membrane protein</topology>
    </subcellularLocation>
</comment>
<dbReference type="GO" id="GO:0005886">
    <property type="term" value="C:plasma membrane"/>
    <property type="evidence" value="ECO:0007669"/>
    <property type="project" value="UniProtKB-SubCell"/>
</dbReference>
<sequence>MQDIKFALRQLRKSPGFTITAIVTLALGIGANAAIFTLVHAVLLKNLPVSDPKLLVRVGDTGDCCVNGGVPDHRDYSIFAFELYQHLRENTPEFENLAAMQAGVGYAGVTARSSKPGDLPHAARGEVVTGNYFQVLGLQPYAGRLIIPSDDVQGAPMGVVMSYQAWQRDYASDPSVVGSTFVLNTYPVTILGITPPSFYGERMTDTPPDFYIPMVMEPNFGPGNPTSLLHRRDANWLYLLGKIKPGTDLKQLEAKMSASLRNYLATLPLYQRQDTQPDLAGAHVVLTPGGAGIENMQQEYGVGLKMLITVSALVLLIACANIANLMLVRGMARRAETSIRMALGAQRTRLIRQMLTESVVLSCLGGFAGLLVAYAGTKVLLAMAFPHAQSLPIEVTPSLAVLGFAFALSLLTGLIFGVAPAWVTSHSQPADALRGSNRTTSDRSGLLQRSLVILQAALSLILLVGAGLMAKSLSKLENQDFGIVTENRVVAHFSPESSGYRQEQLQGLYDKITNDLHALPGVDKAALSLYTPLEGNNWGEGVYIQGRPEPGAQAKNGASWLRVGSEYFDIVGHRVLRGRGITAQDTATSLPVVVVNEAFVKKFFSNGENPLGAHFGISGMESVGDWEIVGVVSDIKYNDLRQPTRAMYFRPLLQVAHTKPQDDTRSLYAGAIMLTTKGHVGNLESQVRRTLANINPNLTVVNYNTFEEQVRGQFDQERMIARLTLMFSLLALMLAAVGLYGVTAYSVARRTPEIGVRMALGAGRGKVIAMVMREAMLQAIIGLAIGIPAAWLCVRLVQSQLYNVGGHDAMVMTGSVLVLTVAALLAGLIPAQRAASTDPVKALRTE</sequence>
<dbReference type="InterPro" id="IPR017800">
    <property type="entry name" value="ADOP"/>
</dbReference>
<dbReference type="NCBIfam" id="TIGR03434">
    <property type="entry name" value="ADOP"/>
    <property type="match status" value="1"/>
</dbReference>
<evidence type="ECO:0000256" key="7">
    <source>
        <dbReference type="SAM" id="Phobius"/>
    </source>
</evidence>
<dbReference type="GO" id="GO:0022857">
    <property type="term" value="F:transmembrane transporter activity"/>
    <property type="evidence" value="ECO:0007669"/>
    <property type="project" value="TreeGrafter"/>
</dbReference>
<evidence type="ECO:0000259" key="8">
    <source>
        <dbReference type="Pfam" id="PF02687"/>
    </source>
</evidence>
<evidence type="ECO:0000256" key="6">
    <source>
        <dbReference type="ARBA" id="ARBA00038076"/>
    </source>
</evidence>
<feature type="transmembrane region" description="Helical" evidence="7">
    <location>
        <begin position="21"/>
        <end position="43"/>
    </location>
</feature>
<feature type="transmembrane region" description="Helical" evidence="7">
    <location>
        <begin position="401"/>
        <end position="425"/>
    </location>
</feature>
<dbReference type="Pfam" id="PF02687">
    <property type="entry name" value="FtsX"/>
    <property type="match status" value="2"/>
</dbReference>
<dbReference type="EMBL" id="CP042806">
    <property type="protein sequence ID" value="QEE31347.1"/>
    <property type="molecule type" value="Genomic_DNA"/>
</dbReference>
<dbReference type="PANTHER" id="PTHR30572">
    <property type="entry name" value="MEMBRANE COMPONENT OF TRANSPORTER-RELATED"/>
    <property type="match status" value="1"/>
</dbReference>
<accession>A0A5B9ELP0</accession>
<feature type="transmembrane region" description="Helical" evidence="7">
    <location>
        <begin position="809"/>
        <end position="831"/>
    </location>
</feature>
<evidence type="ECO:0000256" key="4">
    <source>
        <dbReference type="ARBA" id="ARBA00022989"/>
    </source>
</evidence>
<feature type="transmembrane region" description="Helical" evidence="7">
    <location>
        <begin position="359"/>
        <end position="381"/>
    </location>
</feature>
<evidence type="ECO:0000259" key="9">
    <source>
        <dbReference type="Pfam" id="PF12704"/>
    </source>
</evidence>
<feature type="transmembrane region" description="Helical" evidence="7">
    <location>
        <begin position="306"/>
        <end position="328"/>
    </location>
</feature>
<dbReference type="InterPro" id="IPR025857">
    <property type="entry name" value="MacB_PCD"/>
</dbReference>
<feature type="transmembrane region" description="Helical" evidence="7">
    <location>
        <begin position="446"/>
        <end position="470"/>
    </location>
</feature>
<dbReference type="KEGG" id="talb:FTW19_13860"/>